<accession>A0A512BQK5</accession>
<dbReference type="InterPro" id="IPR009642">
    <property type="entry name" value="DUF1236"/>
</dbReference>
<dbReference type="RefSeq" id="WP_114186727.1">
    <property type="nucleotide sequence ID" value="NZ_BJYU01000020.1"/>
</dbReference>
<proteinExistence type="predicted"/>
<dbReference type="Proteomes" id="UP000321085">
    <property type="component" value="Unassembled WGS sequence"/>
</dbReference>
<feature type="chain" id="PRO_5022017091" description="Glycine zipper domain-containing protein" evidence="1">
    <location>
        <begin position="21"/>
        <end position="135"/>
    </location>
</feature>
<keyword evidence="1" id="KW-0732">Signal</keyword>
<reference evidence="2 3" key="1">
    <citation type="submission" date="2019-07" db="EMBL/GenBank/DDBJ databases">
        <title>Whole genome shotgun sequence of Microvirga aerophila NBRC 106136.</title>
        <authorList>
            <person name="Hosoyama A."/>
            <person name="Uohara A."/>
            <person name="Ohji S."/>
            <person name="Ichikawa N."/>
        </authorList>
    </citation>
    <scope>NUCLEOTIDE SEQUENCE [LARGE SCALE GENOMIC DNA]</scope>
    <source>
        <strain evidence="2 3">NBRC 106136</strain>
    </source>
</reference>
<dbReference type="AlphaFoldDB" id="A0A512BQK5"/>
<evidence type="ECO:0000313" key="3">
    <source>
        <dbReference type="Proteomes" id="UP000321085"/>
    </source>
</evidence>
<gene>
    <name evidence="2" type="ORF">MAE02_19070</name>
</gene>
<dbReference type="OrthoDB" id="8020822at2"/>
<sequence length="135" mass="13644">MRSHVLSSALLLTLAAIPLAGCQTGAATGAAGGAVAGAVVGGPIGAAVGGVAGAAAGGILTAEESTRVRTYVVSQRRPSMQVTEEVVVGRPLPGRVRAYPIPSNVGLQNSYHYTVVNDQTVLVDPQTRQVVEIID</sequence>
<name>A0A512BQK5_9HYPH</name>
<feature type="signal peptide" evidence="1">
    <location>
        <begin position="1"/>
        <end position="20"/>
    </location>
</feature>
<dbReference type="Pfam" id="PF06823">
    <property type="entry name" value="DUF1236"/>
    <property type="match status" value="1"/>
</dbReference>
<evidence type="ECO:0008006" key="4">
    <source>
        <dbReference type="Google" id="ProtNLM"/>
    </source>
</evidence>
<dbReference type="EMBL" id="BJYU01000020">
    <property type="protein sequence ID" value="GEO14211.1"/>
    <property type="molecule type" value="Genomic_DNA"/>
</dbReference>
<evidence type="ECO:0000313" key="2">
    <source>
        <dbReference type="EMBL" id="GEO14211.1"/>
    </source>
</evidence>
<protein>
    <recommendedName>
        <fullName evidence="4">Glycine zipper domain-containing protein</fullName>
    </recommendedName>
</protein>
<keyword evidence="3" id="KW-1185">Reference proteome</keyword>
<evidence type="ECO:0000256" key="1">
    <source>
        <dbReference type="SAM" id="SignalP"/>
    </source>
</evidence>
<organism evidence="2 3">
    <name type="scientific">Microvirga aerophila</name>
    <dbReference type="NCBI Taxonomy" id="670291"/>
    <lineage>
        <taxon>Bacteria</taxon>
        <taxon>Pseudomonadati</taxon>
        <taxon>Pseudomonadota</taxon>
        <taxon>Alphaproteobacteria</taxon>
        <taxon>Hyphomicrobiales</taxon>
        <taxon>Methylobacteriaceae</taxon>
        <taxon>Microvirga</taxon>
    </lineage>
</organism>
<comment type="caution">
    <text evidence="2">The sequence shown here is derived from an EMBL/GenBank/DDBJ whole genome shotgun (WGS) entry which is preliminary data.</text>
</comment>